<proteinExistence type="predicted"/>
<organism evidence="5 6">
    <name type="scientific">Pigmentiphaga aceris</name>
    <dbReference type="NCBI Taxonomy" id="1940612"/>
    <lineage>
        <taxon>Bacteria</taxon>
        <taxon>Pseudomonadati</taxon>
        <taxon>Pseudomonadota</taxon>
        <taxon>Betaproteobacteria</taxon>
        <taxon>Burkholderiales</taxon>
        <taxon>Alcaligenaceae</taxon>
        <taxon>Pigmentiphaga</taxon>
    </lineage>
</organism>
<sequence>MNKTPSLALVVTTYNRPDALAVVLQSALAQTHPFDEILVADDGSGASTAAVIEEARKHTKVRIEHVWHPDEGFRAAAIRNRAIVRSRSDYVVFVDGDCVLRPSFAARHAALAERGWLVAGNRVLLSSQYTQALLQAGDASPLWRPVELLRQRFKGGLNRLLPLWPRPLHAAWRKRYPQRWEGAKTCNLAVWRDDLLAVDGFDEAFEGWGMEDSDLVIRLMHAGVQRKEGRFATGVFHLWHAENDRSRLTENVARLEALIDSKRRMAERGISGVQTGVSAGHASLKSA</sequence>
<accession>A0A5C0AY88</accession>
<dbReference type="PANTHER" id="PTHR43685">
    <property type="entry name" value="GLYCOSYLTRANSFERASE"/>
    <property type="match status" value="1"/>
</dbReference>
<dbReference type="EMBL" id="CP043046">
    <property type="protein sequence ID" value="QEI07452.1"/>
    <property type="molecule type" value="Genomic_DNA"/>
</dbReference>
<dbReference type="OrthoDB" id="9801954at2"/>
<dbReference type="KEGG" id="pacr:FXN63_17610"/>
<evidence type="ECO:0000313" key="6">
    <source>
        <dbReference type="Proteomes" id="UP000325161"/>
    </source>
</evidence>
<evidence type="ECO:0000313" key="5">
    <source>
        <dbReference type="EMBL" id="QEI07452.1"/>
    </source>
</evidence>
<evidence type="ECO:0000259" key="3">
    <source>
        <dbReference type="Pfam" id="PF00535"/>
    </source>
</evidence>
<dbReference type="SUPFAM" id="SSF53448">
    <property type="entry name" value="Nucleotide-diphospho-sugar transferases"/>
    <property type="match status" value="1"/>
</dbReference>
<keyword evidence="1 5" id="KW-0808">Transferase</keyword>
<evidence type="ECO:0000256" key="2">
    <source>
        <dbReference type="SAM" id="Coils"/>
    </source>
</evidence>
<dbReference type="GO" id="GO:0016740">
    <property type="term" value="F:transferase activity"/>
    <property type="evidence" value="ECO:0007669"/>
    <property type="project" value="UniProtKB-KW"/>
</dbReference>
<evidence type="ECO:0000256" key="1">
    <source>
        <dbReference type="ARBA" id="ARBA00022679"/>
    </source>
</evidence>
<dbReference type="InterPro" id="IPR029044">
    <property type="entry name" value="Nucleotide-diphossugar_trans"/>
</dbReference>
<protein>
    <submittedName>
        <fullName evidence="5">Glycosyltransferase</fullName>
    </submittedName>
</protein>
<dbReference type="InterPro" id="IPR027791">
    <property type="entry name" value="Galactosyl_T_C"/>
</dbReference>
<dbReference type="AlphaFoldDB" id="A0A5C0AY88"/>
<gene>
    <name evidence="5" type="ORF">FXN63_17610</name>
</gene>
<dbReference type="Gene3D" id="3.90.550.10">
    <property type="entry name" value="Spore Coat Polysaccharide Biosynthesis Protein SpsA, Chain A"/>
    <property type="match status" value="1"/>
</dbReference>
<dbReference type="InterPro" id="IPR001173">
    <property type="entry name" value="Glyco_trans_2-like"/>
</dbReference>
<feature type="domain" description="Galactosyltransferase C-terminal" evidence="4">
    <location>
        <begin position="167"/>
        <end position="227"/>
    </location>
</feature>
<dbReference type="PANTHER" id="PTHR43685:SF3">
    <property type="entry name" value="SLR2126 PROTEIN"/>
    <property type="match status" value="1"/>
</dbReference>
<keyword evidence="2" id="KW-0175">Coiled coil</keyword>
<dbReference type="InterPro" id="IPR050834">
    <property type="entry name" value="Glycosyltransf_2"/>
</dbReference>
<evidence type="ECO:0000259" key="4">
    <source>
        <dbReference type="Pfam" id="PF02709"/>
    </source>
</evidence>
<dbReference type="Proteomes" id="UP000325161">
    <property type="component" value="Chromosome"/>
</dbReference>
<feature type="coiled-coil region" evidence="2">
    <location>
        <begin position="238"/>
        <end position="265"/>
    </location>
</feature>
<dbReference type="Pfam" id="PF02709">
    <property type="entry name" value="Glyco_transf_7C"/>
    <property type="match status" value="1"/>
</dbReference>
<dbReference type="CDD" id="cd06420">
    <property type="entry name" value="GT2_Chondriotin_Pol_N"/>
    <property type="match status" value="1"/>
</dbReference>
<dbReference type="RefSeq" id="WP_148816499.1">
    <property type="nucleotide sequence ID" value="NZ_CP043046.1"/>
</dbReference>
<keyword evidence="6" id="KW-1185">Reference proteome</keyword>
<name>A0A5C0AY88_9BURK</name>
<reference evidence="5 6" key="1">
    <citation type="submission" date="2019-08" db="EMBL/GenBank/DDBJ databases">
        <title>Amphibian skin-associated Pigmentiphaga: genome sequence and occurrence across geography and hosts.</title>
        <authorList>
            <person name="Bletz M.C."/>
            <person name="Bunk B."/>
            <person name="Sproeer C."/>
            <person name="Biwer P."/>
            <person name="Reiter S."/>
            <person name="Rabemananjara F.C.E."/>
            <person name="Schulz S."/>
            <person name="Overmann J."/>
            <person name="Vences M."/>
        </authorList>
    </citation>
    <scope>NUCLEOTIDE SEQUENCE [LARGE SCALE GENOMIC DNA]</scope>
    <source>
        <strain evidence="5 6">Mada1488</strain>
    </source>
</reference>
<feature type="domain" description="Glycosyltransferase 2-like" evidence="3">
    <location>
        <begin position="9"/>
        <end position="124"/>
    </location>
</feature>
<dbReference type="Pfam" id="PF00535">
    <property type="entry name" value="Glycos_transf_2"/>
    <property type="match status" value="1"/>
</dbReference>